<evidence type="ECO:0000313" key="3">
    <source>
        <dbReference type="Proteomes" id="UP001153636"/>
    </source>
</evidence>
<name>A0A9P0CY78_9CUCU</name>
<feature type="compositionally biased region" description="Basic and acidic residues" evidence="1">
    <location>
        <begin position="24"/>
        <end position="35"/>
    </location>
</feature>
<feature type="compositionally biased region" description="Polar residues" evidence="1">
    <location>
        <begin position="41"/>
        <end position="54"/>
    </location>
</feature>
<proteinExistence type="predicted"/>
<organism evidence="2 3">
    <name type="scientific">Psylliodes chrysocephalus</name>
    <dbReference type="NCBI Taxonomy" id="3402493"/>
    <lineage>
        <taxon>Eukaryota</taxon>
        <taxon>Metazoa</taxon>
        <taxon>Ecdysozoa</taxon>
        <taxon>Arthropoda</taxon>
        <taxon>Hexapoda</taxon>
        <taxon>Insecta</taxon>
        <taxon>Pterygota</taxon>
        <taxon>Neoptera</taxon>
        <taxon>Endopterygota</taxon>
        <taxon>Coleoptera</taxon>
        <taxon>Polyphaga</taxon>
        <taxon>Cucujiformia</taxon>
        <taxon>Chrysomeloidea</taxon>
        <taxon>Chrysomelidae</taxon>
        <taxon>Galerucinae</taxon>
        <taxon>Alticini</taxon>
        <taxon>Psylliodes</taxon>
    </lineage>
</organism>
<dbReference type="Proteomes" id="UP001153636">
    <property type="component" value="Chromosome 3"/>
</dbReference>
<accession>A0A9P0CY78</accession>
<gene>
    <name evidence="2" type="ORF">PSYICH_LOCUS9047</name>
</gene>
<feature type="compositionally biased region" description="Polar residues" evidence="1">
    <location>
        <begin position="63"/>
        <end position="73"/>
    </location>
</feature>
<sequence length="200" mass="22788">MKEKRERNKAKHPIRAPCKATDILNEREEKSDKHFSPPPSGNSFNAPQTPSQIESEIEEVVFTESTLEITQKNTSSERTKESEEKSEDLHGFLEIFKQTHVSMDNLIDDGLRLALGLYGAPKDVRTSDKPAIELVQSYQGKMYAEATNSKKVDLERIIPTANLLTEHIKRVYFQVQAWYGLQGQDETLDPLERGWELVDG</sequence>
<feature type="region of interest" description="Disordered" evidence="1">
    <location>
        <begin position="1"/>
        <end position="86"/>
    </location>
</feature>
<reference evidence="2" key="1">
    <citation type="submission" date="2022-01" db="EMBL/GenBank/DDBJ databases">
        <authorList>
            <person name="King R."/>
        </authorList>
    </citation>
    <scope>NUCLEOTIDE SEQUENCE</scope>
</reference>
<keyword evidence="3" id="KW-1185">Reference proteome</keyword>
<feature type="compositionally biased region" description="Basic and acidic residues" evidence="1">
    <location>
        <begin position="75"/>
        <end position="86"/>
    </location>
</feature>
<dbReference type="EMBL" id="OV651815">
    <property type="protein sequence ID" value="CAH1107965.1"/>
    <property type="molecule type" value="Genomic_DNA"/>
</dbReference>
<dbReference type="AlphaFoldDB" id="A0A9P0CY78"/>
<evidence type="ECO:0000256" key="1">
    <source>
        <dbReference type="SAM" id="MobiDB-lite"/>
    </source>
</evidence>
<dbReference type="OrthoDB" id="6782940at2759"/>
<evidence type="ECO:0000313" key="2">
    <source>
        <dbReference type="EMBL" id="CAH1107965.1"/>
    </source>
</evidence>
<protein>
    <submittedName>
        <fullName evidence="2">Uncharacterized protein</fullName>
    </submittedName>
</protein>